<dbReference type="Proteomes" id="UP001139971">
    <property type="component" value="Unassembled WGS sequence"/>
</dbReference>
<dbReference type="RefSeq" id="WP_263545837.1">
    <property type="nucleotide sequence ID" value="NZ_JAOVZO020000003.1"/>
</dbReference>
<accession>A0A9X3YH53</accession>
<gene>
    <name evidence="2" type="ORF">OD750_002520</name>
</gene>
<organism evidence="2 3">
    <name type="scientific">Tahibacter soli</name>
    <dbReference type="NCBI Taxonomy" id="2983605"/>
    <lineage>
        <taxon>Bacteria</taxon>
        <taxon>Pseudomonadati</taxon>
        <taxon>Pseudomonadota</taxon>
        <taxon>Gammaproteobacteria</taxon>
        <taxon>Lysobacterales</taxon>
        <taxon>Rhodanobacteraceae</taxon>
        <taxon>Tahibacter</taxon>
    </lineage>
</organism>
<sequence>MTPRARWAAALLLLPAATAVADYRIDWQAINGGGGVSAASGTTLAGTIGQPAPGYSDSGSYQLTGGFWVAAPRVSDRIFSDGFQGATP</sequence>
<evidence type="ECO:0000313" key="3">
    <source>
        <dbReference type="Proteomes" id="UP001139971"/>
    </source>
</evidence>
<keyword evidence="3" id="KW-1185">Reference proteome</keyword>
<reference evidence="2" key="1">
    <citation type="submission" date="2023-02" db="EMBL/GenBank/DDBJ databases">
        <title>Tahibacter soli sp. nov. isolated from soil.</title>
        <authorList>
            <person name="Baek J.H."/>
            <person name="Lee J.K."/>
            <person name="Choi D.G."/>
            <person name="Jeon C.O."/>
        </authorList>
    </citation>
    <scope>NUCLEOTIDE SEQUENCE</scope>
    <source>
        <strain evidence="2">BL</strain>
    </source>
</reference>
<name>A0A9X3YH53_9GAMM</name>
<evidence type="ECO:0000256" key="1">
    <source>
        <dbReference type="SAM" id="SignalP"/>
    </source>
</evidence>
<keyword evidence="1" id="KW-0732">Signal</keyword>
<feature type="signal peptide" evidence="1">
    <location>
        <begin position="1"/>
        <end position="21"/>
    </location>
</feature>
<comment type="caution">
    <text evidence="2">The sequence shown here is derived from an EMBL/GenBank/DDBJ whole genome shotgun (WGS) entry which is preliminary data.</text>
</comment>
<evidence type="ECO:0000313" key="2">
    <source>
        <dbReference type="EMBL" id="MDC8011417.1"/>
    </source>
</evidence>
<dbReference type="AlphaFoldDB" id="A0A9X3YH53"/>
<dbReference type="EMBL" id="JAOVZO020000003">
    <property type="protein sequence ID" value="MDC8011417.1"/>
    <property type="molecule type" value="Genomic_DNA"/>
</dbReference>
<protein>
    <submittedName>
        <fullName evidence="2">Uncharacterized protein</fullName>
    </submittedName>
</protein>
<proteinExistence type="predicted"/>
<feature type="chain" id="PRO_5040868539" evidence="1">
    <location>
        <begin position="22"/>
        <end position="88"/>
    </location>
</feature>